<evidence type="ECO:0000256" key="1">
    <source>
        <dbReference type="SAM" id="MobiDB-lite"/>
    </source>
</evidence>
<keyword evidence="4" id="KW-1185">Reference proteome</keyword>
<evidence type="ECO:0000256" key="2">
    <source>
        <dbReference type="SAM" id="SignalP"/>
    </source>
</evidence>
<feature type="compositionally biased region" description="Basic and acidic residues" evidence="1">
    <location>
        <begin position="191"/>
        <end position="202"/>
    </location>
</feature>
<dbReference type="Proteomes" id="UP000601361">
    <property type="component" value="Unassembled WGS sequence"/>
</dbReference>
<accession>A0ABQ1WUA8</accession>
<sequence length="235" mass="26419">MLALGLLLYSSRAQAQVQINVQVPAWGPAVGPNVQYYYLPEIDGYYDLYSQSYLFFDPVYGAWISSPVLPRAYAGYDPRFFHPVVVQYVGRQPWGYLRDHRAYCDRWGVQPGRYYGANWPGRGYVVAPRPNYGPGGYYDNRSYNQGGYARGDYRDNRDYRGNYPGGYDGRYDGRRDDNRSNPNPGSYNGRPDNRGNYDRNDRGSISGPGNPGNQPGSAQQSSGSYSGGRGRGRGM</sequence>
<comment type="caution">
    <text evidence="3">The sequence shown here is derived from an EMBL/GenBank/DDBJ whole genome shotgun (WGS) entry which is preliminary data.</text>
</comment>
<feature type="compositionally biased region" description="Basic and acidic residues" evidence="1">
    <location>
        <begin position="151"/>
        <end position="160"/>
    </location>
</feature>
<protein>
    <submittedName>
        <fullName evidence="3">Uncharacterized protein</fullName>
    </submittedName>
</protein>
<evidence type="ECO:0000313" key="4">
    <source>
        <dbReference type="Proteomes" id="UP000601361"/>
    </source>
</evidence>
<feature type="compositionally biased region" description="Basic and acidic residues" evidence="1">
    <location>
        <begin position="169"/>
        <end position="179"/>
    </location>
</feature>
<feature type="signal peptide" evidence="2">
    <location>
        <begin position="1"/>
        <end position="15"/>
    </location>
</feature>
<organism evidence="3 4">
    <name type="scientific">Hymenobacter glacieicola</name>
    <dbReference type="NCBI Taxonomy" id="1562124"/>
    <lineage>
        <taxon>Bacteria</taxon>
        <taxon>Pseudomonadati</taxon>
        <taxon>Bacteroidota</taxon>
        <taxon>Cytophagia</taxon>
        <taxon>Cytophagales</taxon>
        <taxon>Hymenobacteraceae</taxon>
        <taxon>Hymenobacter</taxon>
    </lineage>
</organism>
<reference evidence="4" key="1">
    <citation type="journal article" date="2019" name="Int. J. Syst. Evol. Microbiol.">
        <title>The Global Catalogue of Microorganisms (GCM) 10K type strain sequencing project: providing services to taxonomists for standard genome sequencing and annotation.</title>
        <authorList>
            <consortium name="The Broad Institute Genomics Platform"/>
            <consortium name="The Broad Institute Genome Sequencing Center for Infectious Disease"/>
            <person name="Wu L."/>
            <person name="Ma J."/>
        </authorList>
    </citation>
    <scope>NUCLEOTIDE SEQUENCE [LARGE SCALE GENOMIC DNA]</scope>
    <source>
        <strain evidence="4">CGMCC 1.12990</strain>
    </source>
</reference>
<keyword evidence="2" id="KW-0732">Signal</keyword>
<name>A0ABQ1WUA8_9BACT</name>
<dbReference type="EMBL" id="BMGS01000005">
    <property type="protein sequence ID" value="GGG44598.1"/>
    <property type="molecule type" value="Genomic_DNA"/>
</dbReference>
<feature type="chain" id="PRO_5046730228" evidence="2">
    <location>
        <begin position="16"/>
        <end position="235"/>
    </location>
</feature>
<evidence type="ECO:0000313" key="3">
    <source>
        <dbReference type="EMBL" id="GGG44598.1"/>
    </source>
</evidence>
<gene>
    <name evidence="3" type="ORF">GCM10011378_21160</name>
</gene>
<proteinExistence type="predicted"/>
<feature type="region of interest" description="Disordered" evidence="1">
    <location>
        <begin position="135"/>
        <end position="235"/>
    </location>
</feature>
<feature type="compositionally biased region" description="Low complexity" evidence="1">
    <location>
        <begin position="203"/>
        <end position="224"/>
    </location>
</feature>